<dbReference type="Pfam" id="PF00728">
    <property type="entry name" value="Glyco_hydro_20"/>
    <property type="match status" value="1"/>
</dbReference>
<dbReference type="PRINTS" id="PR00738">
    <property type="entry name" value="GLHYDRLASE20"/>
</dbReference>
<dbReference type="Pfam" id="PF02838">
    <property type="entry name" value="Glyco_hydro_20b"/>
    <property type="match status" value="1"/>
</dbReference>
<dbReference type="CDD" id="cd06563">
    <property type="entry name" value="GH20_chitobiase-like"/>
    <property type="match status" value="1"/>
</dbReference>
<dbReference type="GO" id="GO:0005975">
    <property type="term" value="P:carbohydrate metabolic process"/>
    <property type="evidence" value="ECO:0007669"/>
    <property type="project" value="InterPro"/>
</dbReference>
<evidence type="ECO:0000259" key="8">
    <source>
        <dbReference type="Pfam" id="PF00754"/>
    </source>
</evidence>
<protein>
    <recommendedName>
        <fullName evidence="3">beta-N-acetylhexosaminidase</fullName>
        <ecNumber evidence="3">3.2.1.52</ecNumber>
    </recommendedName>
</protein>
<feature type="active site" description="Proton donor" evidence="6">
    <location>
        <position position="318"/>
    </location>
</feature>
<evidence type="ECO:0000256" key="6">
    <source>
        <dbReference type="PIRSR" id="PIRSR625705-1"/>
    </source>
</evidence>
<feature type="domain" description="Beta-hexosaminidase bacterial type N-terminal" evidence="9">
    <location>
        <begin position="28"/>
        <end position="142"/>
    </location>
</feature>
<dbReference type="SUPFAM" id="SSF55545">
    <property type="entry name" value="beta-N-acetylhexosaminidase-like domain"/>
    <property type="match status" value="1"/>
</dbReference>
<dbReference type="PANTHER" id="PTHR22600">
    <property type="entry name" value="BETA-HEXOSAMINIDASE"/>
    <property type="match status" value="1"/>
</dbReference>
<dbReference type="InterPro" id="IPR000421">
    <property type="entry name" value="FA58C"/>
</dbReference>
<feature type="domain" description="GH29D-like beta-sandwich" evidence="10">
    <location>
        <begin position="530"/>
        <end position="583"/>
    </location>
</feature>
<organism evidence="11 12">
    <name type="scientific">Chitinophaga solisilvae</name>
    <dbReference type="NCBI Taxonomy" id="1233460"/>
    <lineage>
        <taxon>Bacteria</taxon>
        <taxon>Pseudomonadati</taxon>
        <taxon>Bacteroidota</taxon>
        <taxon>Chitinophagia</taxon>
        <taxon>Chitinophagales</taxon>
        <taxon>Chitinophagaceae</taxon>
        <taxon>Chitinophaga</taxon>
    </lineage>
</organism>
<name>A0A433W8L6_9BACT</name>
<dbReference type="GO" id="GO:0016020">
    <property type="term" value="C:membrane"/>
    <property type="evidence" value="ECO:0007669"/>
    <property type="project" value="TreeGrafter"/>
</dbReference>
<accession>A0A433W8L6</accession>
<dbReference type="InterPro" id="IPR015883">
    <property type="entry name" value="Glyco_hydro_20_cat"/>
</dbReference>
<dbReference type="EC" id="3.2.1.52" evidence="3"/>
<gene>
    <name evidence="11" type="ORF">ECE50_007385</name>
</gene>
<keyword evidence="12" id="KW-1185">Reference proteome</keyword>
<dbReference type="PANTHER" id="PTHR22600:SF57">
    <property type="entry name" value="BETA-N-ACETYLHEXOSAMINIDASE"/>
    <property type="match status" value="1"/>
</dbReference>
<dbReference type="OrthoDB" id="726159at2"/>
<dbReference type="InterPro" id="IPR025705">
    <property type="entry name" value="Beta_hexosaminidase_sua/sub"/>
</dbReference>
<dbReference type="EMBL" id="RIAR02000001">
    <property type="protein sequence ID" value="NSL86646.1"/>
    <property type="molecule type" value="Genomic_DNA"/>
</dbReference>
<evidence type="ECO:0000256" key="4">
    <source>
        <dbReference type="ARBA" id="ARBA00022801"/>
    </source>
</evidence>
<dbReference type="InterPro" id="IPR059177">
    <property type="entry name" value="GH29D-like_dom"/>
</dbReference>
<feature type="domain" description="F5/8 type C" evidence="8">
    <location>
        <begin position="633"/>
        <end position="730"/>
    </location>
</feature>
<dbReference type="Gene3D" id="3.30.379.10">
    <property type="entry name" value="Chitobiase/beta-hexosaminidase domain 2-like"/>
    <property type="match status" value="1"/>
</dbReference>
<dbReference type="Pfam" id="PF13290">
    <property type="entry name" value="CHB_HEX_C_1"/>
    <property type="match status" value="1"/>
</dbReference>
<comment type="catalytic activity">
    <reaction evidence="1">
        <text>Hydrolysis of terminal non-reducing N-acetyl-D-hexosamine residues in N-acetyl-beta-D-hexosaminides.</text>
        <dbReference type="EC" id="3.2.1.52"/>
    </reaction>
</comment>
<evidence type="ECO:0000259" key="10">
    <source>
        <dbReference type="Pfam" id="PF13290"/>
    </source>
</evidence>
<evidence type="ECO:0000256" key="1">
    <source>
        <dbReference type="ARBA" id="ARBA00001231"/>
    </source>
</evidence>
<dbReference type="AlphaFoldDB" id="A0A433W8L6"/>
<dbReference type="InterPro" id="IPR029018">
    <property type="entry name" value="Hex-like_dom2"/>
</dbReference>
<sequence length="742" mass="83721">MKKLHFGFLSLLLLSAIGVAAQQTGNLDIVPKPASVRALEGSFRFTEHVICEGNDFHEAMDLLKEAGPKPTGMAAAARFIFMKASAAMLPQEDGYRIQITPQTVTITARSNAGAVSAVMTLLQLRLLQPDPALLPCAEISDYPRFGYRGVHLDVSRNFFPAAYIKRFIDLMALYKMNTFHWHLTDGAGWRLEIKRYPLLTQQAAWRNYPDWKAWWKNGRQYASAGDPNAYGGYYTQEEAREIVAYAARKGITVIPEIEMPGHSEEVLAMYPELSCSGQPYKNAEFCLGNDSSFAFLQNVLQEVMDIFPSTYIHIGGDEADTQAWKHCPKCQQRIRTEKLKDEKELQSYAIRRMEKFLLSHKRKLLGWDEILEGGLAPEATVMSWRGESGGIAAARQGHDVIMTPGGYCYFDSYQANPVTQPEAIGGFLPLEKVYSYDPVPKELDAKAARHVLGAQANTWTEYIPNTYHLEYMIYPRLLALSEVVWTSPALKDWQDFHKRMQSQYRLLQRLNVNYYRPSYDVSVHTERNNAQKQTTVTFSTEQYQPMIRYTLDSSVPTSQSALYTGPFTVSGSAPVTAAIFRDTILQGKPATLMVDEHKAIGKKVSYHLPYNKSYPAQQETTLVNGYRGSLTYGDGQWQGFTNDMDVTVDMGQITPLQSLSINFMQLTGPGVYMPSEVEVLLSDNGKDFKPVQTVPNDIPVTLSTLAFKDFKFILQGHNARYIRVRAKNAQHGFLFTDEIIIY</sequence>
<evidence type="ECO:0000313" key="11">
    <source>
        <dbReference type="EMBL" id="NSL86646.1"/>
    </source>
</evidence>
<evidence type="ECO:0000313" key="12">
    <source>
        <dbReference type="Proteomes" id="UP000281028"/>
    </source>
</evidence>
<evidence type="ECO:0000259" key="7">
    <source>
        <dbReference type="Pfam" id="PF00728"/>
    </source>
</evidence>
<dbReference type="SUPFAM" id="SSF49785">
    <property type="entry name" value="Galactose-binding domain-like"/>
    <property type="match status" value="1"/>
</dbReference>
<dbReference type="Proteomes" id="UP000281028">
    <property type="component" value="Unassembled WGS sequence"/>
</dbReference>
<dbReference type="InterPro" id="IPR008979">
    <property type="entry name" value="Galactose-bd-like_sf"/>
</dbReference>
<dbReference type="InterPro" id="IPR017853">
    <property type="entry name" value="GH"/>
</dbReference>
<evidence type="ECO:0000256" key="2">
    <source>
        <dbReference type="ARBA" id="ARBA00006285"/>
    </source>
</evidence>
<comment type="similarity">
    <text evidence="2">Belongs to the glycosyl hydrolase 20 family.</text>
</comment>
<dbReference type="Pfam" id="PF00754">
    <property type="entry name" value="F5_F8_type_C"/>
    <property type="match status" value="1"/>
</dbReference>
<keyword evidence="4" id="KW-0378">Hydrolase</keyword>
<reference evidence="11" key="1">
    <citation type="submission" date="2020-05" db="EMBL/GenBank/DDBJ databases">
        <title>Chitinophaga laudate sp. nov., isolated from a tropical peat swamp.</title>
        <authorList>
            <person name="Goh C.B.S."/>
            <person name="Lee M.S."/>
            <person name="Parimannan S."/>
            <person name="Pasbakhsh P."/>
            <person name="Yule C.M."/>
            <person name="Rajandas H."/>
            <person name="Loke S."/>
            <person name="Croft L."/>
            <person name="Tan J.B.L."/>
        </authorList>
    </citation>
    <scope>NUCLEOTIDE SEQUENCE</scope>
    <source>
        <strain evidence="11">Mgbs1</strain>
    </source>
</reference>
<dbReference type="SUPFAM" id="SSF51445">
    <property type="entry name" value="(Trans)glycosidases"/>
    <property type="match status" value="1"/>
</dbReference>
<evidence type="ECO:0000256" key="5">
    <source>
        <dbReference type="ARBA" id="ARBA00023295"/>
    </source>
</evidence>
<dbReference type="InterPro" id="IPR015882">
    <property type="entry name" value="HEX_bac_N"/>
</dbReference>
<dbReference type="GO" id="GO:0030203">
    <property type="term" value="P:glycosaminoglycan metabolic process"/>
    <property type="evidence" value="ECO:0007669"/>
    <property type="project" value="TreeGrafter"/>
</dbReference>
<comment type="caution">
    <text evidence="11">The sequence shown here is derived from an EMBL/GenBank/DDBJ whole genome shotgun (WGS) entry which is preliminary data.</text>
</comment>
<dbReference type="Gene3D" id="3.20.20.80">
    <property type="entry name" value="Glycosidases"/>
    <property type="match status" value="1"/>
</dbReference>
<feature type="domain" description="Glycoside hydrolase family 20 catalytic" evidence="7">
    <location>
        <begin position="145"/>
        <end position="487"/>
    </location>
</feature>
<evidence type="ECO:0000256" key="3">
    <source>
        <dbReference type="ARBA" id="ARBA00012663"/>
    </source>
</evidence>
<dbReference type="Gene3D" id="2.60.120.260">
    <property type="entry name" value="Galactose-binding domain-like"/>
    <property type="match status" value="1"/>
</dbReference>
<dbReference type="GO" id="GO:0004563">
    <property type="term" value="F:beta-N-acetylhexosaminidase activity"/>
    <property type="evidence" value="ECO:0007669"/>
    <property type="project" value="UniProtKB-EC"/>
</dbReference>
<keyword evidence="5" id="KW-0326">Glycosidase</keyword>
<evidence type="ECO:0000259" key="9">
    <source>
        <dbReference type="Pfam" id="PF02838"/>
    </source>
</evidence>
<proteinExistence type="inferred from homology"/>